<feature type="region of interest" description="Disordered" evidence="1">
    <location>
        <begin position="28"/>
        <end position="71"/>
    </location>
</feature>
<dbReference type="OrthoDB" id="5831839at2759"/>
<dbReference type="InParanoid" id="Q20112"/>
<dbReference type="PaxDb" id="6239-F37A8.2"/>
<dbReference type="CTD" id="175511"/>
<feature type="compositionally biased region" description="Polar residues" evidence="1">
    <location>
        <begin position="241"/>
        <end position="259"/>
    </location>
</feature>
<evidence type="ECO:0000313" key="4">
    <source>
        <dbReference type="WormBase" id="F37A8.2"/>
    </source>
</evidence>
<dbReference type="Bgee" id="WBGene00009502">
    <property type="expression patterns" value="Expressed in material anatomical entity and 2 other cell types or tissues"/>
</dbReference>
<dbReference type="eggNOG" id="ENOG502SXA4">
    <property type="taxonomic scope" value="Eukaryota"/>
</dbReference>
<sequence>MTEFESTENQKPTMLASLDHLSLRNWASPFEEASTPPTSDDSFQSSSEDNLSLRNWAPLSPNPETEKSAKSLRNYSTNPLIPSYICDLCESPKTSELRVAHDAPTFQTTYSYSISWDVEMDDVEHYRNVMETVSKSSAISSRSSFGGAPSPVVVKCDGPCKKEFPSNLLSTIGRCGHYLCTACFDIVKNADGTYGCSSQQCYWKGSSRQESKKYYEKDICRKQRAKALGMKDLGIDVKPASSASSNPIKETSDSSSETNCSLSSGTVSFNHRMLNSLTPVAENSVAIMMVLVEPVEVYGIVHSYVKMSFPLNTNLAKALGAMLHRKKKVLGDNVANGQLYFGFVNDDEKIGMRRIKSNYYDSLMVAEIPKFDDRVVLIFDVGDYVARGFKIYLE</sequence>
<proteinExistence type="predicted"/>
<name>Q20112_CAEEL</name>
<dbReference type="EMBL" id="BX284603">
    <property type="protein sequence ID" value="CAA84663.1"/>
    <property type="molecule type" value="Genomic_DNA"/>
</dbReference>
<keyword evidence="3" id="KW-1185">Reference proteome</keyword>
<dbReference type="WormBase" id="F37A8.2">
    <property type="protein sequence ID" value="CE20754"/>
    <property type="gene ID" value="WBGene00009502"/>
</dbReference>
<dbReference type="KEGG" id="cel:CELE_F37A8.2"/>
<dbReference type="STRING" id="6239.F37A8.2.1"/>
<dbReference type="GeneID" id="175511"/>
<accession>Q20112</accession>
<dbReference type="PANTHER" id="PTHR31430:SF0">
    <property type="entry name" value="RING-TYPE DOMAIN-CONTAINING PROTEIN-RELATED"/>
    <property type="match status" value="1"/>
</dbReference>
<dbReference type="PhylomeDB" id="Q20112"/>
<dbReference type="HOGENOM" id="CLU_033191_0_0_1"/>
<dbReference type="FunCoup" id="Q20112">
    <property type="interactions" value="83"/>
</dbReference>
<dbReference type="PANTHER" id="PTHR31430">
    <property type="entry name" value="PROTEIN CBG22332-RELATED"/>
    <property type="match status" value="1"/>
</dbReference>
<dbReference type="OMA" id="YGMTHTY"/>
<evidence type="ECO:0000256" key="1">
    <source>
        <dbReference type="SAM" id="MobiDB-lite"/>
    </source>
</evidence>
<reference evidence="2 3" key="1">
    <citation type="journal article" date="1998" name="Science">
        <title>Genome sequence of the nematode C. elegans: a platform for investigating biology.</title>
        <authorList>
            <consortium name="The C. elegans sequencing consortium"/>
            <person name="Sulson J.E."/>
            <person name="Waterston R."/>
        </authorList>
    </citation>
    <scope>NUCLEOTIDE SEQUENCE [LARGE SCALE GENOMIC DNA]</scope>
    <source>
        <strain evidence="2 3">Bristol N2</strain>
    </source>
</reference>
<gene>
    <name evidence="2" type="ORF">CELE_F37A8.2</name>
    <name evidence="2 4" type="ORF">F37A8.2</name>
</gene>
<dbReference type="UCSC" id="F37A8.2">
    <property type="organism name" value="c. elegans"/>
</dbReference>
<evidence type="ECO:0000313" key="3">
    <source>
        <dbReference type="Proteomes" id="UP000001940"/>
    </source>
</evidence>
<dbReference type="PIR" id="T21894">
    <property type="entry name" value="T21894"/>
</dbReference>
<dbReference type="Proteomes" id="UP000001940">
    <property type="component" value="Chromosome III"/>
</dbReference>
<dbReference type="AGR" id="WB:WBGene00009502"/>
<evidence type="ECO:0000313" key="2">
    <source>
        <dbReference type="EMBL" id="CAA84663.1"/>
    </source>
</evidence>
<feature type="region of interest" description="Disordered" evidence="1">
    <location>
        <begin position="238"/>
        <end position="259"/>
    </location>
</feature>
<dbReference type="AlphaFoldDB" id="Q20112"/>
<feature type="compositionally biased region" description="Polar residues" evidence="1">
    <location>
        <begin position="35"/>
        <end position="53"/>
    </location>
</feature>
<dbReference type="RefSeq" id="NP_497794.1">
    <property type="nucleotide sequence ID" value="NM_065393.1"/>
</dbReference>
<protein>
    <submittedName>
        <fullName evidence="2">RING-type domain-containing protein</fullName>
    </submittedName>
</protein>
<organism evidence="2 3">
    <name type="scientific">Caenorhabditis elegans</name>
    <dbReference type="NCBI Taxonomy" id="6239"/>
    <lineage>
        <taxon>Eukaryota</taxon>
        <taxon>Metazoa</taxon>
        <taxon>Ecdysozoa</taxon>
        <taxon>Nematoda</taxon>
        <taxon>Chromadorea</taxon>
        <taxon>Rhabditida</taxon>
        <taxon>Rhabditina</taxon>
        <taxon>Rhabditomorpha</taxon>
        <taxon>Rhabditoidea</taxon>
        <taxon>Rhabditidae</taxon>
        <taxon>Peloderinae</taxon>
        <taxon>Caenorhabditis</taxon>
    </lineage>
</organism>